<comment type="caution">
    <text evidence="2">The sequence shown here is derived from an EMBL/GenBank/DDBJ whole genome shotgun (WGS) entry which is preliminary data.</text>
</comment>
<protein>
    <submittedName>
        <fullName evidence="2">Uncharacterized protein</fullName>
    </submittedName>
</protein>
<proteinExistence type="predicted"/>
<dbReference type="RefSeq" id="WP_234622522.1">
    <property type="nucleotide sequence ID" value="NZ_JAHWXT010000001.1"/>
</dbReference>
<gene>
    <name evidence="2" type="ORF">KW868_01420</name>
</gene>
<evidence type="ECO:0000256" key="1">
    <source>
        <dbReference type="SAM" id="Phobius"/>
    </source>
</evidence>
<reference evidence="2" key="1">
    <citation type="submission" date="2021-07" db="EMBL/GenBank/DDBJ databases">
        <authorList>
            <person name="Fernandez M."/>
            <person name="Pereira P."/>
            <person name="Torres Tejerizo G.A."/>
            <person name="Gonzalez P."/>
            <person name="Agostini E."/>
        </authorList>
    </citation>
    <scope>NUCLEOTIDE SEQUENCE</scope>
    <source>
        <strain evidence="2">SFC 500-1A</strain>
    </source>
</reference>
<name>A0A8X8GMH4_ACIGI</name>
<keyword evidence="1" id="KW-1133">Transmembrane helix</keyword>
<evidence type="ECO:0000313" key="3">
    <source>
        <dbReference type="Proteomes" id="UP000887320"/>
    </source>
</evidence>
<feature type="transmembrane region" description="Helical" evidence="1">
    <location>
        <begin position="12"/>
        <end position="31"/>
    </location>
</feature>
<dbReference type="AlphaFoldDB" id="A0A8X8GMH4"/>
<evidence type="ECO:0000313" key="2">
    <source>
        <dbReference type="EMBL" id="MCF0263136.1"/>
    </source>
</evidence>
<dbReference type="EMBL" id="JAHWXT010000001">
    <property type="protein sequence ID" value="MCF0263136.1"/>
    <property type="molecule type" value="Genomic_DNA"/>
</dbReference>
<feature type="transmembrane region" description="Helical" evidence="1">
    <location>
        <begin position="51"/>
        <end position="72"/>
    </location>
</feature>
<organism evidence="2 3">
    <name type="scientific">Acinetobacter guillouiae</name>
    <name type="common">Acinetobacter genomosp. 11</name>
    <dbReference type="NCBI Taxonomy" id="106649"/>
    <lineage>
        <taxon>Bacteria</taxon>
        <taxon>Pseudomonadati</taxon>
        <taxon>Pseudomonadota</taxon>
        <taxon>Gammaproteobacteria</taxon>
        <taxon>Moraxellales</taxon>
        <taxon>Moraxellaceae</taxon>
        <taxon>Acinetobacter</taxon>
    </lineage>
</organism>
<keyword evidence="1" id="KW-0812">Transmembrane</keyword>
<sequence>MNLNNSELKSEFLKLLLNLMISIFAAIIVIILGSKKLITSLTKLPDSFSLIFSYSATFIFSMFGLVLFVYLLNELFLKRMLEILDVGKFSTRFYILTSLGPVGLISLSVLSVIETL</sequence>
<feature type="transmembrane region" description="Helical" evidence="1">
    <location>
        <begin position="93"/>
        <end position="113"/>
    </location>
</feature>
<dbReference type="Proteomes" id="UP000887320">
    <property type="component" value="Unassembled WGS sequence"/>
</dbReference>
<keyword evidence="1" id="KW-0472">Membrane</keyword>
<accession>A0A8X8GMH4</accession>